<dbReference type="OMA" id="HMIIACR"/>
<comment type="caution">
    <text evidence="2">The sequence shown here is derived from an EMBL/GenBank/DDBJ whole genome shotgun (WGS) entry which is preliminary data.</text>
</comment>
<dbReference type="EMBL" id="CM035439">
    <property type="protein sequence ID" value="KAH7284124.1"/>
    <property type="molecule type" value="Genomic_DNA"/>
</dbReference>
<dbReference type="CDD" id="cd00519">
    <property type="entry name" value="Lipase_3"/>
    <property type="match status" value="1"/>
</dbReference>
<reference evidence="2" key="1">
    <citation type="submission" date="2021-08" db="EMBL/GenBank/DDBJ databases">
        <title>WGS assembly of Ceratopteris richardii.</title>
        <authorList>
            <person name="Marchant D.B."/>
            <person name="Chen G."/>
            <person name="Jenkins J."/>
            <person name="Shu S."/>
            <person name="Leebens-Mack J."/>
            <person name="Grimwood J."/>
            <person name="Schmutz J."/>
            <person name="Soltis P."/>
            <person name="Soltis D."/>
            <person name="Chen Z.-H."/>
        </authorList>
    </citation>
    <scope>NUCLEOTIDE SEQUENCE</scope>
    <source>
        <strain evidence="2">Whitten #5841</strain>
        <tissue evidence="2">Leaf</tissue>
    </source>
</reference>
<dbReference type="EMBL" id="CM035439">
    <property type="protein sequence ID" value="KAH7284126.1"/>
    <property type="molecule type" value="Genomic_DNA"/>
</dbReference>
<dbReference type="Proteomes" id="UP000825935">
    <property type="component" value="Chromosome 34"/>
</dbReference>
<accession>A0A8T2QKI2</accession>
<gene>
    <name evidence="2" type="ORF">KP509_34G040200</name>
</gene>
<dbReference type="PANTHER" id="PTHR45856">
    <property type="entry name" value="ALPHA/BETA-HYDROLASES SUPERFAMILY PROTEIN"/>
    <property type="match status" value="1"/>
</dbReference>
<dbReference type="PANTHER" id="PTHR45856:SF21">
    <property type="entry name" value="FUNGAL LIPASE-LIKE DOMAIN-CONTAINING PROTEIN"/>
    <property type="match status" value="1"/>
</dbReference>
<dbReference type="EMBL" id="CM035439">
    <property type="protein sequence ID" value="KAH7284125.1"/>
    <property type="molecule type" value="Genomic_DNA"/>
</dbReference>
<dbReference type="AlphaFoldDB" id="A0A8T2QKI2"/>
<dbReference type="OrthoDB" id="438440at2759"/>
<organism evidence="2 3">
    <name type="scientific">Ceratopteris richardii</name>
    <name type="common">Triangle waterfern</name>
    <dbReference type="NCBI Taxonomy" id="49495"/>
    <lineage>
        <taxon>Eukaryota</taxon>
        <taxon>Viridiplantae</taxon>
        <taxon>Streptophyta</taxon>
        <taxon>Embryophyta</taxon>
        <taxon>Tracheophyta</taxon>
        <taxon>Polypodiopsida</taxon>
        <taxon>Polypodiidae</taxon>
        <taxon>Polypodiales</taxon>
        <taxon>Pteridineae</taxon>
        <taxon>Pteridaceae</taxon>
        <taxon>Parkerioideae</taxon>
        <taxon>Ceratopteris</taxon>
    </lineage>
</organism>
<dbReference type="InterPro" id="IPR029058">
    <property type="entry name" value="AB_hydrolase_fold"/>
</dbReference>
<evidence type="ECO:0000313" key="3">
    <source>
        <dbReference type="Proteomes" id="UP000825935"/>
    </source>
</evidence>
<proteinExistence type="predicted"/>
<dbReference type="GO" id="GO:0006629">
    <property type="term" value="P:lipid metabolic process"/>
    <property type="evidence" value="ECO:0007669"/>
    <property type="project" value="InterPro"/>
</dbReference>
<sequence length="515" mass="57805">MGSLGKIIKDDRHPIWLIDALILSAAVYGKDPKEELNVMEKEYGLPETAKYEFLSKEELLDAGFAGCSQTLLVVRSLVGGHYVVACRGTMDVSDALVDLNIVHRTVSLGEGAAHAGFLERAKSIPLDFFRRLLIRNERVVLTGHSLGGAVASLVTLRLLEATGRWCHEQVQCYTFGSPFFADYRLAKYINTHYKRHFLHFVSRSDLVPKVMPMIHTLYCLWAGLHVGPLEDVFRFSRFVMLVLELMKVRLRVTERVRVLTMASQALSWFPAMSRFVLHRLLALALSFHVGYGYAFAGQMVLVDPEASAMELVDRDGWTFNSHLSFHLLDMSLDAIREHSLLSYIEHVFAMQASEVAMGMVTATKFGLVGDQATPSRVVEIKVTALDMELCREGTAKTKSTGKMGKGMRQFCRLTGIAEGKETANKKGKRLKATRVLRSRVASIIFVKRLQEVLPESVKTSRSRRARKGFIKLAMDNISRVMGLTRLFDKFLLVSSVVCVALQLQKNFRGTRHSLS</sequence>
<protein>
    <recommendedName>
        <fullName evidence="1">Fungal lipase-type domain-containing protein</fullName>
    </recommendedName>
</protein>
<dbReference type="Pfam" id="PF01764">
    <property type="entry name" value="Lipase_3"/>
    <property type="match status" value="1"/>
</dbReference>
<feature type="domain" description="Fungal lipase-type" evidence="1">
    <location>
        <begin position="83"/>
        <end position="213"/>
    </location>
</feature>
<evidence type="ECO:0000259" key="1">
    <source>
        <dbReference type="Pfam" id="PF01764"/>
    </source>
</evidence>
<evidence type="ECO:0000313" key="2">
    <source>
        <dbReference type="EMBL" id="KAH7284124.1"/>
    </source>
</evidence>
<keyword evidence="3" id="KW-1185">Reference proteome</keyword>
<dbReference type="SUPFAM" id="SSF53474">
    <property type="entry name" value="alpha/beta-Hydrolases"/>
    <property type="match status" value="1"/>
</dbReference>
<dbReference type="Gene3D" id="3.40.50.1820">
    <property type="entry name" value="alpha/beta hydrolase"/>
    <property type="match status" value="1"/>
</dbReference>
<dbReference type="InterPro" id="IPR051218">
    <property type="entry name" value="Sec_MonoDiacylglyc_Lipase"/>
</dbReference>
<name>A0A8T2QKI2_CERRI</name>
<dbReference type="InterPro" id="IPR002921">
    <property type="entry name" value="Fungal_lipase-type"/>
</dbReference>